<dbReference type="RefSeq" id="WP_313831216.1">
    <property type="nucleotide sequence ID" value="NZ_JAQOUE010000001.1"/>
</dbReference>
<feature type="transmembrane region" description="Helical" evidence="1">
    <location>
        <begin position="12"/>
        <end position="32"/>
    </location>
</feature>
<keyword evidence="1" id="KW-1133">Transmembrane helix</keyword>
<reference evidence="2 3" key="1">
    <citation type="journal article" date="2023" name="ISME J.">
        <title>Cultivation and genomic characterization of novel and ubiquitous marine nitrite-oxidizing bacteria from the Nitrospirales.</title>
        <authorList>
            <person name="Mueller A.J."/>
            <person name="Daebeler A."/>
            <person name="Herbold C.W."/>
            <person name="Kirkegaard R.H."/>
            <person name="Daims H."/>
        </authorList>
    </citation>
    <scope>NUCLEOTIDE SEQUENCE [LARGE SCALE GENOMIC DNA]</scope>
    <source>
        <strain evidence="2 3">EB</strain>
    </source>
</reference>
<evidence type="ECO:0000256" key="1">
    <source>
        <dbReference type="SAM" id="Phobius"/>
    </source>
</evidence>
<evidence type="ECO:0000313" key="3">
    <source>
        <dbReference type="Proteomes" id="UP001250932"/>
    </source>
</evidence>
<gene>
    <name evidence="2" type="ORF">PPG34_00760</name>
</gene>
<keyword evidence="3" id="KW-1185">Reference proteome</keyword>
<dbReference type="EMBL" id="JAQOUE010000001">
    <property type="protein sequence ID" value="MDT7040857.1"/>
    <property type="molecule type" value="Genomic_DNA"/>
</dbReference>
<accession>A0ABU3K387</accession>
<protein>
    <submittedName>
        <fullName evidence="2">Uncharacterized protein</fullName>
    </submittedName>
</protein>
<keyword evidence="1" id="KW-0812">Transmembrane</keyword>
<sequence>MTPSDLDAWIKLGGLVANIGIGGMVFLIWYFGQRRLVTTESLIEQYRGLALQHLEIFKSMEARHNAQYQDMVKNNLEAFRAIDAKNADLFREQWNMLRQMNKDSQETMLLNVQIQARLVEKLERMERGNV</sequence>
<dbReference type="Proteomes" id="UP001250932">
    <property type="component" value="Unassembled WGS sequence"/>
</dbReference>
<keyword evidence="1" id="KW-0472">Membrane</keyword>
<comment type="caution">
    <text evidence="2">The sequence shown here is derived from an EMBL/GenBank/DDBJ whole genome shotgun (WGS) entry which is preliminary data.</text>
</comment>
<evidence type="ECO:0000313" key="2">
    <source>
        <dbReference type="EMBL" id="MDT7040857.1"/>
    </source>
</evidence>
<organism evidence="2 3">
    <name type="scientific">Candidatus Nitronereus thalassa</name>
    <dbReference type="NCBI Taxonomy" id="3020898"/>
    <lineage>
        <taxon>Bacteria</taxon>
        <taxon>Pseudomonadati</taxon>
        <taxon>Nitrospirota</taxon>
        <taxon>Nitrospiria</taxon>
        <taxon>Nitrospirales</taxon>
        <taxon>Nitrospiraceae</taxon>
        <taxon>Candidatus Nitronereus</taxon>
    </lineage>
</organism>
<name>A0ABU3K387_9BACT</name>
<proteinExistence type="predicted"/>